<evidence type="ECO:0000259" key="1">
    <source>
        <dbReference type="Pfam" id="PF03358"/>
    </source>
</evidence>
<proteinExistence type="predicted"/>
<dbReference type="SUPFAM" id="SSF52218">
    <property type="entry name" value="Flavoproteins"/>
    <property type="match status" value="1"/>
</dbReference>
<dbReference type="Pfam" id="PF03358">
    <property type="entry name" value="FMN_red"/>
    <property type="match status" value="1"/>
</dbReference>
<dbReference type="InterPro" id="IPR005025">
    <property type="entry name" value="FMN_Rdtase-like_dom"/>
</dbReference>
<reference evidence="2 3" key="1">
    <citation type="journal article" date="2013" name="Genome Announc.">
        <title>High-Quality Draft Genome Sequence of Vagococcus lutrae Strain LBD1, Isolated from the Largemouth Bass Micropterus salmoides.</title>
        <authorList>
            <person name="Lebreton F."/>
            <person name="Valentino M.D."/>
            <person name="Duncan L.B."/>
            <person name="Zeng Q."/>
            <person name="Manson McGuire A."/>
            <person name="Earl A.M."/>
            <person name="Gilmore M.S."/>
        </authorList>
    </citation>
    <scope>NUCLEOTIDE SEQUENCE [LARGE SCALE GENOMIC DNA]</scope>
    <source>
        <strain evidence="2 3">LBD1</strain>
    </source>
</reference>
<dbReference type="EMBL" id="AYSH01000001">
    <property type="protein sequence ID" value="EST90844.1"/>
    <property type="molecule type" value="Genomic_DNA"/>
</dbReference>
<dbReference type="PANTHER" id="PTHR30543">
    <property type="entry name" value="CHROMATE REDUCTASE"/>
    <property type="match status" value="1"/>
</dbReference>
<evidence type="ECO:0000313" key="3">
    <source>
        <dbReference type="Proteomes" id="UP000018126"/>
    </source>
</evidence>
<organism evidence="2 3">
    <name type="scientific">Vagococcus lutrae LBD1</name>
    <dbReference type="NCBI Taxonomy" id="1408226"/>
    <lineage>
        <taxon>Bacteria</taxon>
        <taxon>Bacillati</taxon>
        <taxon>Bacillota</taxon>
        <taxon>Bacilli</taxon>
        <taxon>Lactobacillales</taxon>
        <taxon>Enterococcaceae</taxon>
        <taxon>Vagococcus</taxon>
    </lineage>
</organism>
<dbReference type="Gene3D" id="3.40.50.360">
    <property type="match status" value="1"/>
</dbReference>
<dbReference type="PATRIC" id="fig|1408226.3.peg.114"/>
<accession>V6Q6U2</accession>
<gene>
    <name evidence="2" type="ORF">T233_00115</name>
</gene>
<comment type="caution">
    <text evidence="2">The sequence shown here is derived from an EMBL/GenBank/DDBJ whole genome shotgun (WGS) entry which is preliminary data.</text>
</comment>
<dbReference type="GO" id="GO:0005829">
    <property type="term" value="C:cytosol"/>
    <property type="evidence" value="ECO:0007669"/>
    <property type="project" value="TreeGrafter"/>
</dbReference>
<dbReference type="AlphaFoldDB" id="V6Q6U2"/>
<protein>
    <recommendedName>
        <fullName evidence="1">NADPH-dependent FMN reductase-like domain-containing protein</fullName>
    </recommendedName>
</protein>
<name>V6Q6U2_9ENTE</name>
<keyword evidence="3" id="KW-1185">Reference proteome</keyword>
<dbReference type="InterPro" id="IPR029039">
    <property type="entry name" value="Flavoprotein-like_sf"/>
</dbReference>
<dbReference type="GO" id="GO:0010181">
    <property type="term" value="F:FMN binding"/>
    <property type="evidence" value="ECO:0007669"/>
    <property type="project" value="TreeGrafter"/>
</dbReference>
<dbReference type="InterPro" id="IPR050712">
    <property type="entry name" value="NAD(P)H-dep_reductase"/>
</dbReference>
<evidence type="ECO:0000313" key="2">
    <source>
        <dbReference type="EMBL" id="EST90844.1"/>
    </source>
</evidence>
<feature type="domain" description="NADPH-dependent FMN reductase-like" evidence="1">
    <location>
        <begin position="1"/>
        <end position="146"/>
    </location>
</feature>
<dbReference type="PANTHER" id="PTHR30543:SF21">
    <property type="entry name" value="NAD(P)H-DEPENDENT FMN REDUCTASE LOT6"/>
    <property type="match status" value="1"/>
</dbReference>
<dbReference type="STRING" id="1408226.T233_00115"/>
<sequence>MKLVGIVGSNASLSYNRRLLQYIEENYSDKFDLTLIEIDQVPLFNQSHDQTNSEVIQSIHRQIEQADGVIIATPEHNHTIPAALKSLLEWLSFKIHPMENKPVLIVGASYYAQGSSRAQLHLRQILNAPGLHAMVMPGYEFLLGNVKEAFDEHGQLKDEKTKALLTQTLEKFQRFVRLVTAIDKVES</sequence>
<dbReference type="GO" id="GO:0016491">
    <property type="term" value="F:oxidoreductase activity"/>
    <property type="evidence" value="ECO:0007669"/>
    <property type="project" value="InterPro"/>
</dbReference>
<dbReference type="eggNOG" id="COG0431">
    <property type="taxonomic scope" value="Bacteria"/>
</dbReference>
<dbReference type="Proteomes" id="UP000018126">
    <property type="component" value="Unassembled WGS sequence"/>
</dbReference>